<dbReference type="RefSeq" id="WP_052203555.1">
    <property type="nucleotide sequence ID" value="NZ_CAUPGJ010000004.1"/>
</dbReference>
<evidence type="ECO:0000313" key="7">
    <source>
        <dbReference type="Proteomes" id="UP000060016"/>
    </source>
</evidence>
<feature type="signal peptide" evidence="4">
    <location>
        <begin position="1"/>
        <end position="24"/>
    </location>
</feature>
<proteinExistence type="inferred from homology"/>
<dbReference type="Pfam" id="PF00497">
    <property type="entry name" value="SBP_bac_3"/>
    <property type="match status" value="1"/>
</dbReference>
<evidence type="ECO:0000256" key="3">
    <source>
        <dbReference type="ARBA" id="ARBA00022729"/>
    </source>
</evidence>
<keyword evidence="3 4" id="KW-0732">Signal</keyword>
<accession>A0A0K1R9Z6</accession>
<gene>
    <name evidence="6" type="ORF">AK829_01305</name>
</gene>
<dbReference type="GO" id="GO:0030288">
    <property type="term" value="C:outer membrane-bounded periplasmic space"/>
    <property type="evidence" value="ECO:0007669"/>
    <property type="project" value="TreeGrafter"/>
</dbReference>
<dbReference type="SUPFAM" id="SSF53850">
    <property type="entry name" value="Periplasmic binding protein-like II"/>
    <property type="match status" value="1"/>
</dbReference>
<evidence type="ECO:0000256" key="4">
    <source>
        <dbReference type="SAM" id="SignalP"/>
    </source>
</evidence>
<feature type="domain" description="Solute-binding protein family 3/N-terminal" evidence="5">
    <location>
        <begin position="46"/>
        <end position="278"/>
    </location>
</feature>
<dbReference type="PANTHER" id="PTHR30085:SF6">
    <property type="entry name" value="ABC TRANSPORTER GLUTAMINE-BINDING PROTEIN GLNH"/>
    <property type="match status" value="1"/>
</dbReference>
<organism evidence="6 7">
    <name type="scientific">Corynebacterium riegelii</name>
    <dbReference type="NCBI Taxonomy" id="156976"/>
    <lineage>
        <taxon>Bacteria</taxon>
        <taxon>Bacillati</taxon>
        <taxon>Actinomycetota</taxon>
        <taxon>Actinomycetes</taxon>
        <taxon>Mycobacteriales</taxon>
        <taxon>Corynebacteriaceae</taxon>
        <taxon>Corynebacterium</taxon>
    </lineage>
</organism>
<dbReference type="EMBL" id="CP012342">
    <property type="protein sequence ID" value="AKV58026.1"/>
    <property type="molecule type" value="Genomic_DNA"/>
</dbReference>
<comment type="similarity">
    <text evidence="1">Belongs to the bacterial solute-binding protein 3 family.</text>
</comment>
<dbReference type="CDD" id="cd13690">
    <property type="entry name" value="PBP2_GluB"/>
    <property type="match status" value="1"/>
</dbReference>
<dbReference type="GO" id="GO:0006865">
    <property type="term" value="P:amino acid transport"/>
    <property type="evidence" value="ECO:0007669"/>
    <property type="project" value="TreeGrafter"/>
</dbReference>
<dbReference type="STRING" id="156976.AK829_01305"/>
<protein>
    <submittedName>
        <fullName evidence="6">Glutamate-binding protein</fullName>
    </submittedName>
</protein>
<dbReference type="InterPro" id="IPR001638">
    <property type="entry name" value="Solute-binding_3/MltF_N"/>
</dbReference>
<evidence type="ECO:0000256" key="1">
    <source>
        <dbReference type="ARBA" id="ARBA00010333"/>
    </source>
</evidence>
<dbReference type="Proteomes" id="UP000060016">
    <property type="component" value="Chromosome"/>
</dbReference>
<sequence>MSKFSRIACSIAAASLALGLSACGSSDGTSATDSGSPLLQHIEEGNVTLGVKFDQPGLGLRQPDGSMSGLEVDISTYVVNHIAQANGWDEPTISWREGPAAQRETLIQNAEVDMMTATYSINKSRTESVNFGGPYLLTHQALLVQESNSDIKGLEDLDGKILCSTAGSAPAQRVKDQMPGVQLQEYDTNSSCIEALRQGNIDAITTDATIIGGYAAQSPGTFKVIPLEKDGAPFAEEYYGIGLKKGDEDSTSAINAALQAMYDDGSFDKFVQENLDGVEGVYQATPGDLSFLEK</sequence>
<dbReference type="KEGG" id="crie:AK829_01305"/>
<dbReference type="AlphaFoldDB" id="A0A0K1R9Z6"/>
<dbReference type="InterPro" id="IPR051455">
    <property type="entry name" value="Bact_solute-bind_prot3"/>
</dbReference>
<dbReference type="GO" id="GO:0005576">
    <property type="term" value="C:extracellular region"/>
    <property type="evidence" value="ECO:0007669"/>
    <property type="project" value="TreeGrafter"/>
</dbReference>
<keyword evidence="2" id="KW-0813">Transport</keyword>
<evidence type="ECO:0000313" key="6">
    <source>
        <dbReference type="EMBL" id="AKV58026.1"/>
    </source>
</evidence>
<dbReference type="PROSITE" id="PS51257">
    <property type="entry name" value="PROKAR_LIPOPROTEIN"/>
    <property type="match status" value="1"/>
</dbReference>
<dbReference type="PANTHER" id="PTHR30085">
    <property type="entry name" value="AMINO ACID ABC TRANSPORTER PERMEASE"/>
    <property type="match status" value="1"/>
</dbReference>
<name>A0A0K1R9Z6_9CORY</name>
<evidence type="ECO:0000256" key="2">
    <source>
        <dbReference type="ARBA" id="ARBA00022448"/>
    </source>
</evidence>
<dbReference type="SMART" id="SM00062">
    <property type="entry name" value="PBPb"/>
    <property type="match status" value="1"/>
</dbReference>
<keyword evidence="7" id="KW-1185">Reference proteome</keyword>
<reference evidence="6 7" key="1">
    <citation type="submission" date="2015-08" db="EMBL/GenBank/DDBJ databases">
        <authorList>
            <person name="Babu N.S."/>
            <person name="Beckwith C.J."/>
            <person name="Beseler K.G."/>
            <person name="Brison A."/>
            <person name="Carone J.V."/>
            <person name="Caskin T.P."/>
            <person name="Diamond M."/>
            <person name="Durham M.E."/>
            <person name="Foxe J.M."/>
            <person name="Go M."/>
            <person name="Henderson B.A."/>
            <person name="Jones I.B."/>
            <person name="McGettigan J.A."/>
            <person name="Micheletti S.J."/>
            <person name="Nasrallah M.E."/>
            <person name="Ortiz D."/>
            <person name="Piller C.R."/>
            <person name="Privatt S.R."/>
            <person name="Schneider S.L."/>
            <person name="Sharp S."/>
            <person name="Smith T.C."/>
            <person name="Stanton J.D."/>
            <person name="Ullery H.E."/>
            <person name="Wilson R.J."/>
            <person name="Serrano M.G."/>
            <person name="Buck G."/>
            <person name="Lee V."/>
            <person name="Wang Y."/>
            <person name="Carvalho R."/>
            <person name="Voegtly L."/>
            <person name="Shi R."/>
            <person name="Duckworth R."/>
            <person name="Johnson A."/>
            <person name="Loviza R."/>
            <person name="Walstead R."/>
            <person name="Shah Z."/>
            <person name="Kiflezghi M."/>
            <person name="Wade K."/>
            <person name="Ball S.L."/>
            <person name="Bradley K.W."/>
            <person name="Asai D.J."/>
            <person name="Bowman C.A."/>
            <person name="Russell D.A."/>
            <person name="Pope W.H."/>
            <person name="Jacobs-Sera D."/>
            <person name="Hendrix R.W."/>
            <person name="Hatfull G.F."/>
        </authorList>
    </citation>
    <scope>NUCLEOTIDE SEQUENCE [LARGE SCALE GENOMIC DNA]</scope>
    <source>
        <strain evidence="6 7">PUDD_83A45</strain>
    </source>
</reference>
<evidence type="ECO:0000259" key="5">
    <source>
        <dbReference type="SMART" id="SM00062"/>
    </source>
</evidence>
<dbReference type="Gene3D" id="3.40.190.10">
    <property type="entry name" value="Periplasmic binding protein-like II"/>
    <property type="match status" value="2"/>
</dbReference>
<dbReference type="PATRIC" id="fig|156976.3.peg.251"/>
<feature type="chain" id="PRO_5039272841" evidence="4">
    <location>
        <begin position="25"/>
        <end position="294"/>
    </location>
</feature>